<keyword evidence="6" id="KW-1185">Reference proteome</keyword>
<keyword evidence="3" id="KW-0813">Transport</keyword>
<dbReference type="AlphaFoldDB" id="A0ABD1CKN6"/>
<reference evidence="5 6" key="1">
    <citation type="submission" date="2024-05" db="EMBL/GenBank/DDBJ databases">
        <title>Culex pipiens pipiens assembly and annotation.</title>
        <authorList>
            <person name="Alout H."/>
            <person name="Durand T."/>
        </authorList>
    </citation>
    <scope>NUCLEOTIDE SEQUENCE [LARGE SCALE GENOMIC DNA]</scope>
    <source>
        <strain evidence="5">HA-2024</strain>
        <tissue evidence="5">Whole body</tissue>
    </source>
</reference>
<dbReference type="Pfam" id="PF04190">
    <property type="entry name" value="GET4"/>
    <property type="match status" value="1"/>
</dbReference>
<evidence type="ECO:0000256" key="1">
    <source>
        <dbReference type="ARBA" id="ARBA00004514"/>
    </source>
</evidence>
<accession>A0ABD1CKN6</accession>
<proteinExistence type="inferred from homology"/>
<evidence type="ECO:0000313" key="5">
    <source>
        <dbReference type="EMBL" id="KAL1376918.1"/>
    </source>
</evidence>
<gene>
    <name evidence="5" type="ORF">pipiens_016603</name>
</gene>
<evidence type="ECO:0000256" key="4">
    <source>
        <dbReference type="ARBA" id="ARBA00022490"/>
    </source>
</evidence>
<protein>
    <recommendedName>
        <fullName evidence="7">Golgi to ER traffic protein 4</fullName>
    </recommendedName>
</protein>
<evidence type="ECO:0000256" key="2">
    <source>
        <dbReference type="ARBA" id="ARBA00005351"/>
    </source>
</evidence>
<dbReference type="PANTHER" id="PTHR12875:SF0">
    <property type="entry name" value="GOLGI TO ER TRAFFIC PROTEIN 4 HOMOLOG"/>
    <property type="match status" value="1"/>
</dbReference>
<evidence type="ECO:0000313" key="6">
    <source>
        <dbReference type="Proteomes" id="UP001562425"/>
    </source>
</evidence>
<comment type="caution">
    <text evidence="5">The sequence shown here is derived from an EMBL/GenBank/DDBJ whole genome shotgun (WGS) entry which is preliminary data.</text>
</comment>
<dbReference type="Gene3D" id="1.25.40.10">
    <property type="entry name" value="Tetratricopeptide repeat domain"/>
    <property type="match status" value="1"/>
</dbReference>
<evidence type="ECO:0000256" key="3">
    <source>
        <dbReference type="ARBA" id="ARBA00022448"/>
    </source>
</evidence>
<dbReference type="InterPro" id="IPR007317">
    <property type="entry name" value="GET4"/>
</dbReference>
<dbReference type="GO" id="GO:0005829">
    <property type="term" value="C:cytosol"/>
    <property type="evidence" value="ECO:0007669"/>
    <property type="project" value="UniProtKB-SubCell"/>
</dbReference>
<comment type="similarity">
    <text evidence="2">Belongs to the GET4 family.</text>
</comment>
<evidence type="ECO:0008006" key="7">
    <source>
        <dbReference type="Google" id="ProtNLM"/>
    </source>
</evidence>
<comment type="subcellular location">
    <subcellularLocation>
        <location evidence="1">Cytoplasm</location>
        <location evidence="1">Cytosol</location>
    </subcellularLocation>
</comment>
<dbReference type="PANTHER" id="PTHR12875">
    <property type="entry name" value="GOLGI TO ER TRAFFIC PROTEIN 4 HOMOLOG"/>
    <property type="match status" value="1"/>
</dbReference>
<dbReference type="EMBL" id="JBEHCU010011303">
    <property type="protein sequence ID" value="KAL1376918.1"/>
    <property type="molecule type" value="Genomic_DNA"/>
</dbReference>
<dbReference type="FunFam" id="1.25.40.10:FF:000060">
    <property type="entry name" value="Golgi to ER traffic protein 4 homolog"/>
    <property type="match status" value="1"/>
</dbReference>
<organism evidence="5 6">
    <name type="scientific">Culex pipiens pipiens</name>
    <name type="common">Northern house mosquito</name>
    <dbReference type="NCBI Taxonomy" id="38569"/>
    <lineage>
        <taxon>Eukaryota</taxon>
        <taxon>Metazoa</taxon>
        <taxon>Ecdysozoa</taxon>
        <taxon>Arthropoda</taxon>
        <taxon>Hexapoda</taxon>
        <taxon>Insecta</taxon>
        <taxon>Pterygota</taxon>
        <taxon>Neoptera</taxon>
        <taxon>Endopterygota</taxon>
        <taxon>Diptera</taxon>
        <taxon>Nematocera</taxon>
        <taxon>Culicoidea</taxon>
        <taxon>Culicidae</taxon>
        <taxon>Culicinae</taxon>
        <taxon>Culicini</taxon>
        <taxon>Culex</taxon>
        <taxon>Culex</taxon>
    </lineage>
</organism>
<sequence>MTTKAANGSTAAVPGARGVARVLAKLESSIETGNYYEAHQMYRTLYFRYLSQRKYEELLELLYKGSLTLLNHEQHTSGADLGLLIVDTLEKAAKPEQEAEPWMQKIAMLLSKIPQNVVERETLLVKAVKWSATVCKSQVGHPLMHKLIAQIMWNEDNLAQARHHFLLSKDGSGCGHMLIQLAQTKGVPSEMDLFIAQVILQQLCLKETTTAAETFATYTKYHPKIASSEPPFITPLLNFCFFLLRAIETQQNQRKLAVFRTLCDLYRPSLERDPSYEKYLQKIGMIFFGASLPQRPQGEGMGGIFGDLLNQFFQGLDDDLDGDEEATPAGGSFPRRAAAAAAAVSAAGRTESRGAPKEELD</sequence>
<keyword evidence="4" id="KW-0963">Cytoplasm</keyword>
<name>A0ABD1CKN6_CULPP</name>
<dbReference type="Proteomes" id="UP001562425">
    <property type="component" value="Unassembled WGS sequence"/>
</dbReference>
<dbReference type="InterPro" id="IPR011990">
    <property type="entry name" value="TPR-like_helical_dom_sf"/>
</dbReference>